<dbReference type="EMBL" id="JACCFK010000001">
    <property type="protein sequence ID" value="NYI87860.1"/>
    <property type="molecule type" value="Genomic_DNA"/>
</dbReference>
<feature type="compositionally biased region" description="Polar residues" evidence="1">
    <location>
        <begin position="69"/>
        <end position="84"/>
    </location>
</feature>
<evidence type="ECO:0000313" key="2">
    <source>
        <dbReference type="EMBL" id="NYI87860.1"/>
    </source>
</evidence>
<comment type="caution">
    <text evidence="2">The sequence shown here is derived from an EMBL/GenBank/DDBJ whole genome shotgun (WGS) entry which is preliminary data.</text>
</comment>
<organism evidence="2 3">
    <name type="scientific">Amycolatopsis endophytica</name>
    <dbReference type="NCBI Taxonomy" id="860233"/>
    <lineage>
        <taxon>Bacteria</taxon>
        <taxon>Bacillati</taxon>
        <taxon>Actinomycetota</taxon>
        <taxon>Actinomycetes</taxon>
        <taxon>Pseudonocardiales</taxon>
        <taxon>Pseudonocardiaceae</taxon>
        <taxon>Amycolatopsis</taxon>
    </lineage>
</organism>
<feature type="compositionally biased region" description="Low complexity" evidence="1">
    <location>
        <begin position="30"/>
        <end position="67"/>
    </location>
</feature>
<sequence>MAPSERRNPISARRSRTEITIVFATPTPPTSNATAPSPSSSPVTASPATSHPTSAPESSSGASGAGSRMPTTVNQRPPISTSMSGPARLIPSRAAASEPSVSGIRSVR</sequence>
<name>A0A853AYT1_9PSEU</name>
<proteinExistence type="predicted"/>
<protein>
    <submittedName>
        <fullName evidence="2">Uncharacterized protein</fullName>
    </submittedName>
</protein>
<evidence type="ECO:0000256" key="1">
    <source>
        <dbReference type="SAM" id="MobiDB-lite"/>
    </source>
</evidence>
<dbReference type="Proteomes" id="UP000549616">
    <property type="component" value="Unassembled WGS sequence"/>
</dbReference>
<gene>
    <name evidence="2" type="ORF">HNR02_001183</name>
</gene>
<evidence type="ECO:0000313" key="3">
    <source>
        <dbReference type="Proteomes" id="UP000549616"/>
    </source>
</evidence>
<feature type="region of interest" description="Disordered" evidence="1">
    <location>
        <begin position="1"/>
        <end position="108"/>
    </location>
</feature>
<accession>A0A853AYT1</accession>
<keyword evidence="3" id="KW-1185">Reference proteome</keyword>
<dbReference type="AlphaFoldDB" id="A0A853AYT1"/>
<reference evidence="2 3" key="1">
    <citation type="submission" date="2020-07" db="EMBL/GenBank/DDBJ databases">
        <title>Sequencing the genomes of 1000 actinobacteria strains.</title>
        <authorList>
            <person name="Klenk H.-P."/>
        </authorList>
    </citation>
    <scope>NUCLEOTIDE SEQUENCE [LARGE SCALE GENOMIC DNA]</scope>
    <source>
        <strain evidence="2 3">DSM 104006</strain>
    </source>
</reference>